<feature type="compositionally biased region" description="Basic and acidic residues" evidence="1">
    <location>
        <begin position="111"/>
        <end position="148"/>
    </location>
</feature>
<accession>A0AA48IAK6</accession>
<evidence type="ECO:0000313" key="2">
    <source>
        <dbReference type="EMBL" id="BEI90120.1"/>
    </source>
</evidence>
<protein>
    <submittedName>
        <fullName evidence="2">Uncharacterized protein</fullName>
    </submittedName>
</protein>
<dbReference type="RefSeq" id="XP_060455386.1">
    <property type="nucleotide sequence ID" value="XM_060598609.1"/>
</dbReference>
<feature type="region of interest" description="Disordered" evidence="1">
    <location>
        <begin position="94"/>
        <end position="149"/>
    </location>
</feature>
<dbReference type="GeneID" id="85493991"/>
<evidence type="ECO:0000313" key="3">
    <source>
        <dbReference type="Proteomes" id="UP001233271"/>
    </source>
</evidence>
<sequence>MASVPGILLDSFIDAADTRLPDTLPTCEELHTLKPLGNLSRKKVRAIFGALEYAWREVMGEYSPSPVLIELLFKRPRSADEALGVYLQTLLEEEERRAEAGDEEEEEEEEAEKREEEDKDERGWRQEEGENCREMEHFGKYQEEKGGCDELDVYEPEDEEEATAEEEWTTEEGWTGEWHATEVEETEATEVEDSVDGTEQFHPENDQSALEQPKMNAPAVIIQPLETPKTSSNLSILYPDPTQPNHADQALLNDWTITITDVDALRTHPVIADLTAQLDALPTPIDLAGSLRIRHRHRPRLEAEPWLKVNTQYNATTEGEGGPKKDGWKRLGRMLKGLPACV</sequence>
<reference evidence="2" key="1">
    <citation type="journal article" date="2023" name="BMC Genomics">
        <title>Chromosome-level genome assemblies of Cutaneotrichosporon spp. (Trichosporonales, Basidiomycota) reveal imbalanced evolution between nucleotide sequences and chromosome synteny.</title>
        <authorList>
            <person name="Kobayashi Y."/>
            <person name="Kayamori A."/>
            <person name="Aoki K."/>
            <person name="Shiwa Y."/>
            <person name="Matsutani M."/>
            <person name="Fujita N."/>
            <person name="Sugita T."/>
            <person name="Iwasaki W."/>
            <person name="Tanaka N."/>
            <person name="Takashima M."/>
        </authorList>
    </citation>
    <scope>NUCLEOTIDE SEQUENCE</scope>
    <source>
        <strain evidence="2">HIS019</strain>
    </source>
</reference>
<dbReference type="Proteomes" id="UP001233271">
    <property type="component" value="Chromosome 3"/>
</dbReference>
<dbReference type="AlphaFoldDB" id="A0AA48IAK6"/>
<name>A0AA48IAK6_9TREE</name>
<proteinExistence type="predicted"/>
<dbReference type="EMBL" id="AP028214">
    <property type="protein sequence ID" value="BEI90120.1"/>
    <property type="molecule type" value="Genomic_DNA"/>
</dbReference>
<keyword evidence="3" id="KW-1185">Reference proteome</keyword>
<organism evidence="2 3">
    <name type="scientific">Cutaneotrichosporon cavernicola</name>
    <dbReference type="NCBI Taxonomy" id="279322"/>
    <lineage>
        <taxon>Eukaryota</taxon>
        <taxon>Fungi</taxon>
        <taxon>Dikarya</taxon>
        <taxon>Basidiomycota</taxon>
        <taxon>Agaricomycotina</taxon>
        <taxon>Tremellomycetes</taxon>
        <taxon>Trichosporonales</taxon>
        <taxon>Trichosporonaceae</taxon>
        <taxon>Cutaneotrichosporon</taxon>
    </lineage>
</organism>
<feature type="compositionally biased region" description="Acidic residues" evidence="1">
    <location>
        <begin position="101"/>
        <end position="110"/>
    </location>
</feature>
<dbReference type="KEGG" id="ccac:CcaHIS019_0301900"/>
<evidence type="ECO:0000256" key="1">
    <source>
        <dbReference type="SAM" id="MobiDB-lite"/>
    </source>
</evidence>
<gene>
    <name evidence="2" type="ORF">CcaverHIS019_0301900</name>
</gene>